<comment type="catalytic activity">
    <reaction evidence="11">
        <text>UTP + NH4(+) + ATP = CTP + ADP + phosphate + 2 H(+)</text>
        <dbReference type="Rhea" id="RHEA:16597"/>
        <dbReference type="ChEBI" id="CHEBI:15378"/>
        <dbReference type="ChEBI" id="CHEBI:28938"/>
        <dbReference type="ChEBI" id="CHEBI:30616"/>
        <dbReference type="ChEBI" id="CHEBI:37563"/>
        <dbReference type="ChEBI" id="CHEBI:43474"/>
        <dbReference type="ChEBI" id="CHEBI:46398"/>
        <dbReference type="ChEBI" id="CHEBI:456216"/>
    </reaction>
</comment>
<feature type="domain" description="Glutamine amidotransferase" evidence="13">
    <location>
        <begin position="323"/>
        <end position="553"/>
    </location>
</feature>
<dbReference type="GO" id="GO:0004359">
    <property type="term" value="F:glutaminase activity"/>
    <property type="evidence" value="ECO:0007669"/>
    <property type="project" value="RHEA"/>
</dbReference>
<comment type="activity regulation">
    <text evidence="11">Allosterically activated by GTP, when glutamine is the substrate; GTP has no effect on the reaction when ammonia is the substrate. The allosteric effector GTP functions by stabilizing the protein conformation that binds the tetrahedral intermediate(s) formed during glutamine hydrolysis. Inhibited by the product CTP, via allosteric rather than competitive inhibition.</text>
</comment>
<evidence type="ECO:0000256" key="6">
    <source>
        <dbReference type="ARBA" id="ARBA00022840"/>
    </source>
</evidence>
<dbReference type="PANTHER" id="PTHR11550:SF0">
    <property type="entry name" value="CTP SYNTHASE-RELATED"/>
    <property type="match status" value="1"/>
</dbReference>
<evidence type="ECO:0000256" key="10">
    <source>
        <dbReference type="ARBA" id="ARBA00047781"/>
    </source>
</evidence>
<sequence>MISSNSVVHRSHSRFSDADKTTKQIFVTGGVASSLGKGLTASSLGHLLRGRGLSVTMQKLDPYLNVDPGTMNPFQHGEVFVTDDGAETDLDIGHYERFLDESLDGSANVTTGQIYSAVIAKERRGEYLGDTVQVIPHITDEIKRRMRLPAEGPDAPDVIITEIGGTVGDIESQPFLEAARQVRQDIGRGNVFFLHVSLVPYIGPSQELKTKPTQHSVAALRSIGIQPEAIVVRSDRQIPDAMRDKIGRMCDVDTDAVVNCPDAPSIYDIPKVIHAQGLDSYIVRALDLPFKDVDWTKWDRLLKAVHEPAHEVDIALVGKYIDLPDAYLSVTEALRAGGFANDTKVNIRWVASDECQTPSGAERSLAGVDAIVVPGGFGIRGLEGKLGALTFARERGLPTLGLCLGLQCMVIEYARKVVGLEDASSTEFEPDSKHPVIATMAEQLEIVEGKGDMGGTMRLGLYDAVLDEGSVVAEAYGSTKVSERHRHRYEVNNAYRAQLADAGLVFSGTSPDGKLVEFVELPRDAHPYYVATQAHPELGSRPTRPHPLFVGLVRAALDRRSAAKAEPKKADRHAKAAQAAKAE</sequence>
<feature type="domain" description="CTP synthase N-terminal" evidence="14">
    <location>
        <begin position="23"/>
        <end position="288"/>
    </location>
</feature>
<comment type="subunit">
    <text evidence="11">Homotetramer.</text>
</comment>
<feature type="binding site" evidence="11">
    <location>
        <position position="91"/>
    </location>
    <ligand>
        <name>Mg(2+)</name>
        <dbReference type="ChEBI" id="CHEBI:18420"/>
    </ligand>
</feature>
<dbReference type="InterPro" id="IPR004468">
    <property type="entry name" value="CTP_synthase"/>
</dbReference>
<dbReference type="Proteomes" id="UP000030982">
    <property type="component" value="Unassembled WGS sequence"/>
</dbReference>
<evidence type="ECO:0000256" key="11">
    <source>
        <dbReference type="HAMAP-Rule" id="MF_01227"/>
    </source>
</evidence>
<dbReference type="InterPro" id="IPR033828">
    <property type="entry name" value="GATase1_CTP_Synthase"/>
</dbReference>
<keyword evidence="5 11" id="KW-0547">Nucleotide-binding</keyword>
<dbReference type="GO" id="GO:0097268">
    <property type="term" value="C:cytoophidium"/>
    <property type="evidence" value="ECO:0007669"/>
    <property type="project" value="UniProtKB-ARBA"/>
</dbReference>
<feature type="binding site" evidence="11">
    <location>
        <position position="33"/>
    </location>
    <ligand>
        <name>UTP</name>
        <dbReference type="ChEBI" id="CHEBI:46398"/>
    </ligand>
</feature>
<keyword evidence="3 11" id="KW-0436">Ligase</keyword>
<feature type="active site" evidence="11">
    <location>
        <position position="535"/>
    </location>
</feature>
<feature type="compositionally biased region" description="Basic and acidic residues" evidence="12">
    <location>
        <begin position="560"/>
        <end position="569"/>
    </location>
</feature>
<accession>A0A0B2AUK4</accession>
<proteinExistence type="inferred from homology"/>
<keyword evidence="9 11" id="KW-0665">Pyrimidine biosynthesis</keyword>
<keyword evidence="4 11" id="KW-0479">Metal-binding</keyword>
<feature type="binding site" evidence="11">
    <location>
        <position position="245"/>
    </location>
    <ligand>
        <name>UTP</name>
        <dbReference type="ChEBI" id="CHEBI:46398"/>
    </ligand>
</feature>
<dbReference type="InterPro" id="IPR017926">
    <property type="entry name" value="GATASE"/>
</dbReference>
<feature type="binding site" evidence="11">
    <location>
        <position position="245"/>
    </location>
    <ligand>
        <name>CTP</name>
        <dbReference type="ChEBI" id="CHEBI:37563"/>
        <note>allosteric inhibitor</note>
    </ligand>
</feature>
<dbReference type="GO" id="GO:0019856">
    <property type="term" value="P:pyrimidine nucleobase biosynthetic process"/>
    <property type="evidence" value="ECO:0007669"/>
    <property type="project" value="TreeGrafter"/>
</dbReference>
<evidence type="ECO:0000256" key="2">
    <source>
        <dbReference type="ARBA" id="ARBA00007533"/>
    </source>
</evidence>
<comment type="similarity">
    <text evidence="2 11">Belongs to the CTP synthase family.</text>
</comment>
<comment type="function">
    <text evidence="11">Catalyzes the ATP-dependent amination of UTP to CTP with either L-glutamine or ammonia as the source of nitrogen. Regulates intracellular CTP levels through interactions with the four ribonucleotide triphosphates.</text>
</comment>
<feature type="active site" description="Nucleophile; for glutamine hydrolysis" evidence="11">
    <location>
        <position position="403"/>
    </location>
</feature>
<evidence type="ECO:0000256" key="9">
    <source>
        <dbReference type="ARBA" id="ARBA00022975"/>
    </source>
</evidence>
<comment type="miscellaneous">
    <text evidence="11">CTPSs have evolved a hybrid strategy for distinguishing between UTP and CTP. The overlapping regions of the product feedback inhibitory and substrate sites recognize a common feature in both compounds, the triphosphate moiety. To differentiate isosteric substrate and product pyrimidine rings, an additional pocket far from the expected kinase/ligase catalytic site, specifically recognizes the cytosine and ribose portions of the product inhibitor.</text>
</comment>
<dbReference type="RefSeq" id="WP_043119345.1">
    <property type="nucleotide sequence ID" value="NZ_JTDL01000008.1"/>
</dbReference>
<dbReference type="Pfam" id="PF06418">
    <property type="entry name" value="CTP_synth_N"/>
    <property type="match status" value="1"/>
</dbReference>
<feature type="binding site" evidence="11">
    <location>
        <position position="427"/>
    </location>
    <ligand>
        <name>L-glutamine</name>
        <dbReference type="ChEBI" id="CHEBI:58359"/>
    </ligand>
</feature>
<dbReference type="InterPro" id="IPR017456">
    <property type="entry name" value="CTP_synthase_N"/>
</dbReference>
<feature type="binding site" evidence="11">
    <location>
        <begin position="209"/>
        <end position="214"/>
    </location>
    <ligand>
        <name>UTP</name>
        <dbReference type="ChEBI" id="CHEBI:46398"/>
    </ligand>
</feature>
<evidence type="ECO:0000256" key="5">
    <source>
        <dbReference type="ARBA" id="ARBA00022741"/>
    </source>
</evidence>
<feature type="binding site" evidence="11">
    <location>
        <begin position="34"/>
        <end position="39"/>
    </location>
    <ligand>
        <name>ATP</name>
        <dbReference type="ChEBI" id="CHEBI:30616"/>
    </ligand>
</feature>
<dbReference type="GO" id="GO:0005524">
    <property type="term" value="F:ATP binding"/>
    <property type="evidence" value="ECO:0007669"/>
    <property type="project" value="UniProtKB-KW"/>
</dbReference>
<feature type="region of interest" description="Amidoligase domain" evidence="11">
    <location>
        <begin position="1"/>
        <end position="288"/>
    </location>
</feature>
<protein>
    <recommendedName>
        <fullName evidence="11">CTP synthase</fullName>
        <ecNumber evidence="11">6.3.4.2</ecNumber>
    </recommendedName>
    <alternativeName>
        <fullName evidence="11">Cytidine 5'-triphosphate synthase</fullName>
    </alternativeName>
    <alternativeName>
        <fullName evidence="11">Cytidine triphosphate synthetase</fullName>
        <shortName evidence="11">CTP synthetase</shortName>
        <shortName evidence="11">CTPS</shortName>
    </alternativeName>
    <alternativeName>
        <fullName evidence="11">UTP--ammonia ligase</fullName>
    </alternativeName>
</protein>
<feature type="binding site" evidence="11">
    <location>
        <position position="488"/>
    </location>
    <ligand>
        <name>L-glutamine</name>
        <dbReference type="ChEBI" id="CHEBI:58359"/>
    </ligand>
</feature>
<gene>
    <name evidence="11" type="primary">pyrG</name>
    <name evidence="15" type="ORF">LK10_00715</name>
</gene>
<dbReference type="OrthoDB" id="9801107at2"/>
<evidence type="ECO:0000259" key="13">
    <source>
        <dbReference type="Pfam" id="PF00117"/>
    </source>
</evidence>
<comment type="caution">
    <text evidence="11">Lacks conserved residue(s) required for the propagation of feature annotation.</text>
</comment>
<feature type="binding site" evidence="11">
    <location>
        <begin position="169"/>
        <end position="171"/>
    </location>
    <ligand>
        <name>CTP</name>
        <dbReference type="ChEBI" id="CHEBI:37563"/>
        <note>allosteric inhibitor</note>
    </ligand>
</feature>
<keyword evidence="8 11" id="KW-0315">Glutamine amidotransferase</keyword>
<keyword evidence="16" id="KW-1185">Reference proteome</keyword>
<dbReference type="PANTHER" id="PTHR11550">
    <property type="entry name" value="CTP SYNTHASE"/>
    <property type="match status" value="1"/>
</dbReference>
<feature type="binding site" evidence="11">
    <location>
        <begin position="404"/>
        <end position="407"/>
    </location>
    <ligand>
        <name>L-glutamine</name>
        <dbReference type="ChEBI" id="CHEBI:58359"/>
    </ligand>
</feature>
<dbReference type="AlphaFoldDB" id="A0A0B2AUK4"/>
<dbReference type="SUPFAM" id="SSF52317">
    <property type="entry name" value="Class I glutamine amidotransferase-like"/>
    <property type="match status" value="1"/>
</dbReference>
<dbReference type="SUPFAM" id="SSF52540">
    <property type="entry name" value="P-loop containing nucleoside triphosphate hydrolases"/>
    <property type="match status" value="1"/>
</dbReference>
<dbReference type="FunFam" id="3.40.50.300:FF:000009">
    <property type="entry name" value="CTP synthase"/>
    <property type="match status" value="1"/>
</dbReference>
<organism evidence="15 16">
    <name type="scientific">Sinomonas humi</name>
    <dbReference type="NCBI Taxonomy" id="1338436"/>
    <lineage>
        <taxon>Bacteria</taxon>
        <taxon>Bacillati</taxon>
        <taxon>Actinomycetota</taxon>
        <taxon>Actinomycetes</taxon>
        <taxon>Micrococcales</taxon>
        <taxon>Micrococcaceae</taxon>
        <taxon>Sinomonas</taxon>
    </lineage>
</organism>
<comment type="catalytic activity">
    <reaction evidence="11">
        <text>L-glutamine + H2O = L-glutamate + NH4(+)</text>
        <dbReference type="Rhea" id="RHEA:15889"/>
        <dbReference type="ChEBI" id="CHEBI:15377"/>
        <dbReference type="ChEBI" id="CHEBI:28938"/>
        <dbReference type="ChEBI" id="CHEBI:29985"/>
        <dbReference type="ChEBI" id="CHEBI:58359"/>
    </reaction>
</comment>
<comment type="caution">
    <text evidence="15">The sequence shown here is derived from an EMBL/GenBank/DDBJ whole genome shotgun (WGS) entry which is preliminary data.</text>
</comment>
<evidence type="ECO:0000313" key="16">
    <source>
        <dbReference type="Proteomes" id="UP000030982"/>
    </source>
</evidence>
<comment type="pathway">
    <text evidence="1 11">Pyrimidine metabolism; CTP biosynthesis via de novo pathway; CTP from UDP: step 2/2.</text>
</comment>
<dbReference type="GO" id="GO:0042802">
    <property type="term" value="F:identical protein binding"/>
    <property type="evidence" value="ECO:0007669"/>
    <property type="project" value="TreeGrafter"/>
</dbReference>
<evidence type="ECO:0000256" key="4">
    <source>
        <dbReference type="ARBA" id="ARBA00022723"/>
    </source>
</evidence>
<dbReference type="InterPro" id="IPR027417">
    <property type="entry name" value="P-loop_NTPase"/>
</dbReference>
<dbReference type="Gene3D" id="3.40.50.880">
    <property type="match status" value="1"/>
</dbReference>
<feature type="binding site" evidence="11">
    <location>
        <position position="91"/>
    </location>
    <ligand>
        <name>ATP</name>
        <dbReference type="ChEBI" id="CHEBI:30616"/>
    </ligand>
</feature>
<dbReference type="Pfam" id="PF00117">
    <property type="entry name" value="GATase"/>
    <property type="match status" value="1"/>
</dbReference>
<dbReference type="NCBIfam" id="TIGR00337">
    <property type="entry name" value="PyrG"/>
    <property type="match status" value="1"/>
</dbReference>
<dbReference type="EC" id="6.3.4.2" evidence="11"/>
<feature type="active site" evidence="11">
    <location>
        <position position="537"/>
    </location>
</feature>
<name>A0A0B2AUK4_9MICC</name>
<dbReference type="EMBL" id="JTDL01000008">
    <property type="protein sequence ID" value="KHL05539.1"/>
    <property type="molecule type" value="Genomic_DNA"/>
</dbReference>
<evidence type="ECO:0000256" key="7">
    <source>
        <dbReference type="ARBA" id="ARBA00022842"/>
    </source>
</evidence>
<dbReference type="HAMAP" id="MF_01227">
    <property type="entry name" value="PyrG"/>
    <property type="match status" value="1"/>
</dbReference>
<feature type="binding site" evidence="11">
    <location>
        <begin position="209"/>
        <end position="214"/>
    </location>
    <ligand>
        <name>CTP</name>
        <dbReference type="ChEBI" id="CHEBI:37563"/>
        <note>allosteric inhibitor</note>
    </ligand>
</feature>
<dbReference type="PROSITE" id="PS51273">
    <property type="entry name" value="GATASE_TYPE_1"/>
    <property type="match status" value="1"/>
</dbReference>
<dbReference type="CDD" id="cd01746">
    <property type="entry name" value="GATase1_CTP_Synthase"/>
    <property type="match status" value="1"/>
</dbReference>
<evidence type="ECO:0000313" key="15">
    <source>
        <dbReference type="EMBL" id="KHL05539.1"/>
    </source>
</evidence>
<dbReference type="GO" id="GO:0046872">
    <property type="term" value="F:metal ion binding"/>
    <property type="evidence" value="ECO:0007669"/>
    <property type="project" value="UniProtKB-KW"/>
</dbReference>
<feature type="region of interest" description="Disordered" evidence="12">
    <location>
        <begin position="560"/>
        <end position="583"/>
    </location>
</feature>
<evidence type="ECO:0000256" key="1">
    <source>
        <dbReference type="ARBA" id="ARBA00005171"/>
    </source>
</evidence>
<evidence type="ECO:0000256" key="12">
    <source>
        <dbReference type="SAM" id="MobiDB-lite"/>
    </source>
</evidence>
<feature type="binding site" evidence="11">
    <location>
        <position position="263"/>
    </location>
    <ligand>
        <name>ATP</name>
        <dbReference type="ChEBI" id="CHEBI:30616"/>
    </ligand>
</feature>
<evidence type="ECO:0000256" key="3">
    <source>
        <dbReference type="ARBA" id="ARBA00022598"/>
    </source>
</evidence>
<keyword evidence="7 11" id="KW-0460">Magnesium</keyword>
<dbReference type="CDD" id="cd03113">
    <property type="entry name" value="CTPS_N"/>
    <property type="match status" value="1"/>
</dbReference>
<dbReference type="GO" id="GO:0044210">
    <property type="term" value="P:'de novo' CTP biosynthetic process"/>
    <property type="evidence" value="ECO:0007669"/>
    <property type="project" value="UniProtKB-UniRule"/>
</dbReference>
<reference evidence="15 16" key="1">
    <citation type="submission" date="2014-09" db="EMBL/GenBank/DDBJ databases">
        <title>Genome sequence of Sinomonas sp. MUSC 117.</title>
        <authorList>
            <person name="Lee L.-H."/>
        </authorList>
    </citation>
    <scope>NUCLEOTIDE SEQUENCE [LARGE SCALE GENOMIC DNA]</scope>
    <source>
        <strain evidence="15 16">MUSC 117</strain>
    </source>
</reference>
<dbReference type="UniPathway" id="UPA00159">
    <property type="reaction ID" value="UER00277"/>
</dbReference>
<dbReference type="GO" id="GO:0003883">
    <property type="term" value="F:CTP synthase activity"/>
    <property type="evidence" value="ECO:0007669"/>
    <property type="project" value="UniProtKB-UniRule"/>
</dbReference>
<dbReference type="STRING" id="1338436.LK10_00715"/>
<dbReference type="Gene3D" id="3.40.50.300">
    <property type="entry name" value="P-loop containing nucleotide triphosphate hydrolases"/>
    <property type="match status" value="1"/>
</dbReference>
<keyword evidence="6 11" id="KW-0067">ATP-binding</keyword>
<dbReference type="GO" id="GO:0005829">
    <property type="term" value="C:cytosol"/>
    <property type="evidence" value="ECO:0007669"/>
    <property type="project" value="TreeGrafter"/>
</dbReference>
<dbReference type="InterPro" id="IPR029062">
    <property type="entry name" value="Class_I_gatase-like"/>
</dbReference>
<dbReference type="FunFam" id="3.40.50.880:FF:000002">
    <property type="entry name" value="CTP synthase"/>
    <property type="match status" value="1"/>
</dbReference>
<evidence type="ECO:0000259" key="14">
    <source>
        <dbReference type="Pfam" id="PF06418"/>
    </source>
</evidence>
<feature type="binding site" evidence="11">
    <location>
        <position position="33"/>
    </location>
    <ligand>
        <name>CTP</name>
        <dbReference type="ChEBI" id="CHEBI:37563"/>
        <note>allosteric inhibitor</note>
    </ligand>
</feature>
<evidence type="ECO:0000256" key="8">
    <source>
        <dbReference type="ARBA" id="ARBA00022962"/>
    </source>
</evidence>
<feature type="binding site" evidence="11">
    <location>
        <position position="162"/>
    </location>
    <ligand>
        <name>Mg(2+)</name>
        <dbReference type="ChEBI" id="CHEBI:18420"/>
    </ligand>
</feature>
<comment type="catalytic activity">
    <reaction evidence="10 11">
        <text>UTP + L-glutamine + ATP + H2O = CTP + L-glutamate + ADP + phosphate + 2 H(+)</text>
        <dbReference type="Rhea" id="RHEA:26426"/>
        <dbReference type="ChEBI" id="CHEBI:15377"/>
        <dbReference type="ChEBI" id="CHEBI:15378"/>
        <dbReference type="ChEBI" id="CHEBI:29985"/>
        <dbReference type="ChEBI" id="CHEBI:30616"/>
        <dbReference type="ChEBI" id="CHEBI:37563"/>
        <dbReference type="ChEBI" id="CHEBI:43474"/>
        <dbReference type="ChEBI" id="CHEBI:46398"/>
        <dbReference type="ChEBI" id="CHEBI:58359"/>
        <dbReference type="ChEBI" id="CHEBI:456216"/>
        <dbReference type="EC" id="6.3.4.2"/>
    </reaction>
</comment>
<dbReference type="NCBIfam" id="NF003792">
    <property type="entry name" value="PRK05380.1"/>
    <property type="match status" value="1"/>
</dbReference>
<feature type="binding site" evidence="11">
    <location>
        <position position="376"/>
    </location>
    <ligand>
        <name>L-glutamine</name>
        <dbReference type="ChEBI" id="CHEBI:58359"/>
    </ligand>
</feature>